<dbReference type="Proteomes" id="UP000434276">
    <property type="component" value="Unassembled WGS sequence"/>
</dbReference>
<dbReference type="EMBL" id="CACSHJ010000088">
    <property type="protein sequence ID" value="CAA0359516.1"/>
    <property type="molecule type" value="Genomic_DNA"/>
</dbReference>
<sequence length="263" mass="29749">MPAELLAKIVSLVSENGVEDLKSWIRSGHAGKDVVLSKETLKRVGLDKSDFSAYMEFIDGRLCMEDPLIGELVTNPPLKRAGRPKCPICKKNGHMCPETSVRPRVVTMGKKKRMGNIVDINQDVLDKIVSIIARDRVDVLKSWMNTRRAGKKAVYSTATLSSVRLDLNENFVQCLKLGFRNLDLDGAISVLNKVQHTYLVAALLLIMLQSCACTLVEKNYWKFRDKFNVRRINVSYKHNRSQTILKLLLHMAFRGFSTLLVFP</sequence>
<proteinExistence type="predicted"/>
<evidence type="ECO:0000313" key="2">
    <source>
        <dbReference type="Proteomes" id="UP000434276"/>
    </source>
</evidence>
<organism evidence="1 2">
    <name type="scientific">Arabidopsis thaliana</name>
    <name type="common">Mouse-ear cress</name>
    <dbReference type="NCBI Taxonomy" id="3702"/>
    <lineage>
        <taxon>Eukaryota</taxon>
        <taxon>Viridiplantae</taxon>
        <taxon>Streptophyta</taxon>
        <taxon>Embryophyta</taxon>
        <taxon>Tracheophyta</taxon>
        <taxon>Spermatophyta</taxon>
        <taxon>Magnoliopsida</taxon>
        <taxon>eudicotyledons</taxon>
        <taxon>Gunneridae</taxon>
        <taxon>Pentapetalae</taxon>
        <taxon>rosids</taxon>
        <taxon>malvids</taxon>
        <taxon>Brassicales</taxon>
        <taxon>Brassicaceae</taxon>
        <taxon>Camelineae</taxon>
        <taxon>Arabidopsis</taxon>
    </lineage>
</organism>
<gene>
    <name evidence="1" type="ORF">C24_LOCUS7526</name>
</gene>
<reference evidence="1 2" key="1">
    <citation type="submission" date="2019-12" db="EMBL/GenBank/DDBJ databases">
        <authorList>
            <person name="Jiao W.-B."/>
            <person name="Schneeberger K."/>
        </authorList>
    </citation>
    <scope>NUCLEOTIDE SEQUENCE [LARGE SCALE GENOMIC DNA]</scope>
    <source>
        <strain evidence="2">cv. C24</strain>
    </source>
</reference>
<dbReference type="ExpressionAtlas" id="A0A5S9WXK1">
    <property type="expression patterns" value="baseline"/>
</dbReference>
<accession>A0A5S9WXK1</accession>
<dbReference type="OrthoDB" id="10274928at2759"/>
<dbReference type="AlphaFoldDB" id="A0A5S9WXK1"/>
<evidence type="ECO:0000313" key="1">
    <source>
        <dbReference type="EMBL" id="CAA0359516.1"/>
    </source>
</evidence>
<protein>
    <submittedName>
        <fullName evidence="1">Uncharacterized protein</fullName>
    </submittedName>
</protein>
<name>A0A5S9WXK1_ARATH</name>